<feature type="transmembrane region" description="Helical" evidence="7">
    <location>
        <begin position="63"/>
        <end position="80"/>
    </location>
</feature>
<feature type="transmembrane region" description="Helical" evidence="7">
    <location>
        <begin position="351"/>
        <end position="375"/>
    </location>
</feature>
<feature type="transmembrane region" description="Helical" evidence="7">
    <location>
        <begin position="169"/>
        <end position="190"/>
    </location>
</feature>
<evidence type="ECO:0000256" key="4">
    <source>
        <dbReference type="ARBA" id="ARBA00022692"/>
    </source>
</evidence>
<accession>A0A9D1D942</accession>
<dbReference type="GO" id="GO:0005886">
    <property type="term" value="C:plasma membrane"/>
    <property type="evidence" value="ECO:0007669"/>
    <property type="project" value="UniProtKB-SubCell"/>
</dbReference>
<keyword evidence="2" id="KW-0813">Transport</keyword>
<dbReference type="GO" id="GO:0015297">
    <property type="term" value="F:antiporter activity"/>
    <property type="evidence" value="ECO:0007669"/>
    <property type="project" value="InterPro"/>
</dbReference>
<feature type="transmembrane region" description="Helical" evidence="7">
    <location>
        <begin position="137"/>
        <end position="157"/>
    </location>
</feature>
<dbReference type="AlphaFoldDB" id="A0A9D1D942"/>
<evidence type="ECO:0000313" key="8">
    <source>
        <dbReference type="EMBL" id="HIR13486.1"/>
    </source>
</evidence>
<keyword evidence="3" id="KW-1003">Cell membrane</keyword>
<keyword evidence="5 7" id="KW-1133">Transmembrane helix</keyword>
<evidence type="ECO:0000256" key="1">
    <source>
        <dbReference type="ARBA" id="ARBA00004651"/>
    </source>
</evidence>
<dbReference type="EMBL" id="DVGK01000069">
    <property type="protein sequence ID" value="HIR13486.1"/>
    <property type="molecule type" value="Genomic_DNA"/>
</dbReference>
<keyword evidence="4 7" id="KW-0812">Transmembrane</keyword>
<feature type="transmembrane region" description="Helical" evidence="7">
    <location>
        <begin position="196"/>
        <end position="218"/>
    </location>
</feature>
<dbReference type="Pfam" id="PF01554">
    <property type="entry name" value="MatE"/>
    <property type="match status" value="2"/>
</dbReference>
<gene>
    <name evidence="8" type="ORF">IAB31_06145</name>
</gene>
<sequence>MARQYVQDMTSGNETSLLLKFSLPMLIGNIFQQFYNMVDSIVVGNYVGKEALAAVGMTSSLNFLYFSLCNGFATGAGVLISQYFGMKNERRVKDSIGNSLYLMMGMGILMSVVSVLLSAPILRLLNTPENIFQDALLYTRIVCGGLFAVVLYNGIAAMLRALGDSTTPLIFLVLASILNVIGDLVLVLVIPLGVAGVAIATVAAQLLSALGCIAYAVLKNPYFRLEKENFRISASLQSKMLRLGIPFGAQGSLIAFSCVALQSVINRFGADVIAAFTATNRIEQLVQQPFNSLGTALATFTGQNLGAGKVDRVSKGYRRSCLLVVIFSLLMCAMMFLWGEDFVGLFVDDATVIAIGGRAVQITSLFYIPLGMIYIARSLLNGAGDSVFAFISGLAEVAGRIGFSIGLSAIPALGYWAVWYTTGLTWLITGIVCMLRYAQGKWKKIVLTD</sequence>
<dbReference type="PANTHER" id="PTHR43549:SF3">
    <property type="entry name" value="MULTIDRUG RESISTANCE PROTEIN YPNP-RELATED"/>
    <property type="match status" value="1"/>
</dbReference>
<evidence type="ECO:0000313" key="9">
    <source>
        <dbReference type="Proteomes" id="UP000886757"/>
    </source>
</evidence>
<comment type="subcellular location">
    <subcellularLocation>
        <location evidence="1">Cell membrane</location>
        <topology evidence="1">Multi-pass membrane protein</topology>
    </subcellularLocation>
</comment>
<evidence type="ECO:0000256" key="6">
    <source>
        <dbReference type="ARBA" id="ARBA00023136"/>
    </source>
</evidence>
<evidence type="ECO:0000256" key="2">
    <source>
        <dbReference type="ARBA" id="ARBA00022448"/>
    </source>
</evidence>
<dbReference type="PIRSF" id="PIRSF006603">
    <property type="entry name" value="DinF"/>
    <property type="match status" value="1"/>
</dbReference>
<evidence type="ECO:0000256" key="3">
    <source>
        <dbReference type="ARBA" id="ARBA00022475"/>
    </source>
</evidence>
<dbReference type="Proteomes" id="UP000886757">
    <property type="component" value="Unassembled WGS sequence"/>
</dbReference>
<feature type="transmembrane region" description="Helical" evidence="7">
    <location>
        <begin position="321"/>
        <end position="339"/>
    </location>
</feature>
<proteinExistence type="predicted"/>
<dbReference type="GO" id="GO:0042910">
    <property type="term" value="F:xenobiotic transmembrane transporter activity"/>
    <property type="evidence" value="ECO:0007669"/>
    <property type="project" value="InterPro"/>
</dbReference>
<dbReference type="NCBIfam" id="TIGR00797">
    <property type="entry name" value="matE"/>
    <property type="match status" value="1"/>
</dbReference>
<feature type="transmembrane region" description="Helical" evidence="7">
    <location>
        <begin position="387"/>
        <end position="410"/>
    </location>
</feature>
<evidence type="ECO:0000256" key="7">
    <source>
        <dbReference type="SAM" id="Phobius"/>
    </source>
</evidence>
<dbReference type="InterPro" id="IPR002528">
    <property type="entry name" value="MATE_fam"/>
</dbReference>
<name>A0A9D1D942_9FIRM</name>
<keyword evidence="6 7" id="KW-0472">Membrane</keyword>
<comment type="caution">
    <text evidence="8">The sequence shown here is derived from an EMBL/GenBank/DDBJ whole genome shotgun (WGS) entry which is preliminary data.</text>
</comment>
<reference evidence="8" key="1">
    <citation type="submission" date="2020-10" db="EMBL/GenBank/DDBJ databases">
        <authorList>
            <person name="Gilroy R."/>
        </authorList>
    </citation>
    <scope>NUCLEOTIDE SEQUENCE</scope>
    <source>
        <strain evidence="8">ChiSjej4B22-8148</strain>
    </source>
</reference>
<dbReference type="InterPro" id="IPR048279">
    <property type="entry name" value="MdtK-like"/>
</dbReference>
<dbReference type="PANTHER" id="PTHR43549">
    <property type="entry name" value="MULTIDRUG RESISTANCE PROTEIN YPNP-RELATED"/>
    <property type="match status" value="1"/>
</dbReference>
<protein>
    <submittedName>
        <fullName evidence="8">MATE family efflux transporter</fullName>
    </submittedName>
</protein>
<dbReference type="CDD" id="cd13138">
    <property type="entry name" value="MATE_yoeA_like"/>
    <property type="match status" value="1"/>
</dbReference>
<dbReference type="InterPro" id="IPR052031">
    <property type="entry name" value="Membrane_Transporter-Flippase"/>
</dbReference>
<organism evidence="8 9">
    <name type="scientific">Candidatus Choladousia intestinavium</name>
    <dbReference type="NCBI Taxonomy" id="2840727"/>
    <lineage>
        <taxon>Bacteria</taxon>
        <taxon>Bacillati</taxon>
        <taxon>Bacillota</taxon>
        <taxon>Clostridia</taxon>
        <taxon>Lachnospirales</taxon>
        <taxon>Lachnospiraceae</taxon>
        <taxon>Lachnospiraceae incertae sedis</taxon>
        <taxon>Candidatus Choladousia</taxon>
    </lineage>
</organism>
<evidence type="ECO:0000256" key="5">
    <source>
        <dbReference type="ARBA" id="ARBA00022989"/>
    </source>
</evidence>
<reference evidence="8" key="2">
    <citation type="journal article" date="2021" name="PeerJ">
        <title>Extensive microbial diversity within the chicken gut microbiome revealed by metagenomics and culture.</title>
        <authorList>
            <person name="Gilroy R."/>
            <person name="Ravi A."/>
            <person name="Getino M."/>
            <person name="Pursley I."/>
            <person name="Horton D.L."/>
            <person name="Alikhan N.F."/>
            <person name="Baker D."/>
            <person name="Gharbi K."/>
            <person name="Hall N."/>
            <person name="Watson M."/>
            <person name="Adriaenssens E.M."/>
            <person name="Foster-Nyarko E."/>
            <person name="Jarju S."/>
            <person name="Secka A."/>
            <person name="Antonio M."/>
            <person name="Oren A."/>
            <person name="Chaudhuri R.R."/>
            <person name="La Ragione R."/>
            <person name="Hildebrand F."/>
            <person name="Pallen M.J."/>
        </authorList>
    </citation>
    <scope>NUCLEOTIDE SEQUENCE</scope>
    <source>
        <strain evidence="8">ChiSjej4B22-8148</strain>
    </source>
</reference>
<feature type="transmembrane region" description="Helical" evidence="7">
    <location>
        <begin position="100"/>
        <end position="125"/>
    </location>
</feature>
<feature type="transmembrane region" description="Helical" evidence="7">
    <location>
        <begin position="416"/>
        <end position="435"/>
    </location>
</feature>